<feature type="transmembrane region" description="Helical" evidence="7">
    <location>
        <begin position="338"/>
        <end position="359"/>
    </location>
</feature>
<dbReference type="EMBL" id="RQXW01000007">
    <property type="protein sequence ID" value="RTE65872.1"/>
    <property type="molecule type" value="Genomic_DNA"/>
</dbReference>
<keyword evidence="4 7" id="KW-0812">Transmembrane</keyword>
<feature type="transmembrane region" description="Helical" evidence="7">
    <location>
        <begin position="122"/>
        <end position="145"/>
    </location>
</feature>
<dbReference type="NCBIfam" id="TIGR00801">
    <property type="entry name" value="ncs2"/>
    <property type="match status" value="1"/>
</dbReference>
<dbReference type="PROSITE" id="PS01116">
    <property type="entry name" value="XANTH_URACIL_PERMASE"/>
    <property type="match status" value="1"/>
</dbReference>
<feature type="transmembrane region" description="Helical" evidence="7">
    <location>
        <begin position="68"/>
        <end position="85"/>
    </location>
</feature>
<evidence type="ECO:0000256" key="7">
    <source>
        <dbReference type="SAM" id="Phobius"/>
    </source>
</evidence>
<dbReference type="GO" id="GO:0005886">
    <property type="term" value="C:plasma membrane"/>
    <property type="evidence" value="ECO:0007669"/>
    <property type="project" value="UniProtKB-ARBA"/>
</dbReference>
<feature type="transmembrane region" description="Helical" evidence="7">
    <location>
        <begin position="187"/>
        <end position="205"/>
    </location>
</feature>
<evidence type="ECO:0000256" key="4">
    <source>
        <dbReference type="ARBA" id="ARBA00022692"/>
    </source>
</evidence>
<evidence type="ECO:0000313" key="9">
    <source>
        <dbReference type="Proteomes" id="UP000283087"/>
    </source>
</evidence>
<dbReference type="InterPro" id="IPR006042">
    <property type="entry name" value="Xan_ur_permease"/>
</dbReference>
<evidence type="ECO:0000313" key="8">
    <source>
        <dbReference type="EMBL" id="RTE65872.1"/>
    </source>
</evidence>
<keyword evidence="9" id="KW-1185">Reference proteome</keyword>
<dbReference type="Proteomes" id="UP000283087">
    <property type="component" value="Unassembled WGS sequence"/>
</dbReference>
<feature type="transmembrane region" description="Helical" evidence="7">
    <location>
        <begin position="45"/>
        <end position="61"/>
    </location>
</feature>
<reference evidence="8 9" key="1">
    <citation type="submission" date="2018-11" db="EMBL/GenBank/DDBJ databases">
        <title>The draft genome sequence of Amphritea opalescens ANRC-JH13T.</title>
        <authorList>
            <person name="Fang Z."/>
            <person name="Zhang Y."/>
            <person name="Han X."/>
        </authorList>
    </citation>
    <scope>NUCLEOTIDE SEQUENCE [LARGE SCALE GENOMIC DNA]</scope>
    <source>
        <strain evidence="8 9">ANRC-JH13</strain>
    </source>
</reference>
<dbReference type="AlphaFoldDB" id="A0A430KQW7"/>
<organism evidence="8 9">
    <name type="scientific">Amphritea opalescens</name>
    <dbReference type="NCBI Taxonomy" id="2490544"/>
    <lineage>
        <taxon>Bacteria</taxon>
        <taxon>Pseudomonadati</taxon>
        <taxon>Pseudomonadota</taxon>
        <taxon>Gammaproteobacteria</taxon>
        <taxon>Oceanospirillales</taxon>
        <taxon>Oceanospirillaceae</taxon>
        <taxon>Amphritea</taxon>
    </lineage>
</organism>
<protein>
    <submittedName>
        <fullName evidence="8">Uracil-xanthine permease</fullName>
    </submittedName>
</protein>
<gene>
    <name evidence="8" type="ORF">EH243_09275</name>
</gene>
<keyword evidence="3" id="KW-0813">Transport</keyword>
<dbReference type="PANTHER" id="PTHR42810">
    <property type="entry name" value="PURINE PERMEASE C1399.01C-RELATED"/>
    <property type="match status" value="1"/>
</dbReference>
<dbReference type="GO" id="GO:0042907">
    <property type="term" value="F:xanthine transmembrane transporter activity"/>
    <property type="evidence" value="ECO:0007669"/>
    <property type="project" value="TreeGrafter"/>
</dbReference>
<name>A0A430KQW7_9GAMM</name>
<proteinExistence type="inferred from homology"/>
<dbReference type="RefSeq" id="WP_126158380.1">
    <property type="nucleotide sequence ID" value="NZ_RQXW01000007.1"/>
</dbReference>
<comment type="caution">
    <text evidence="8">The sequence shown here is derived from an EMBL/GenBank/DDBJ whole genome shotgun (WGS) entry which is preliminary data.</text>
</comment>
<dbReference type="OrthoDB" id="9779092at2"/>
<comment type="subcellular location">
    <subcellularLocation>
        <location evidence="1">Membrane</location>
        <topology evidence="1">Multi-pass membrane protein</topology>
    </subcellularLocation>
</comment>
<evidence type="ECO:0000256" key="5">
    <source>
        <dbReference type="ARBA" id="ARBA00022989"/>
    </source>
</evidence>
<keyword evidence="5 7" id="KW-1133">Transmembrane helix</keyword>
<evidence type="ECO:0000256" key="1">
    <source>
        <dbReference type="ARBA" id="ARBA00004141"/>
    </source>
</evidence>
<accession>A0A430KQW7</accession>
<evidence type="ECO:0000256" key="6">
    <source>
        <dbReference type="ARBA" id="ARBA00023136"/>
    </source>
</evidence>
<feature type="transmembrane region" description="Helical" evidence="7">
    <location>
        <begin position="394"/>
        <end position="411"/>
    </location>
</feature>
<dbReference type="PANTHER" id="PTHR42810:SF2">
    <property type="entry name" value="PURINE PERMEASE C1399.01C-RELATED"/>
    <property type="match status" value="1"/>
</dbReference>
<evidence type="ECO:0000256" key="3">
    <source>
        <dbReference type="ARBA" id="ARBA00022448"/>
    </source>
</evidence>
<dbReference type="Pfam" id="PF00860">
    <property type="entry name" value="Xan_ur_permease"/>
    <property type="match status" value="1"/>
</dbReference>
<feature type="transmembrane region" description="Helical" evidence="7">
    <location>
        <begin position="14"/>
        <end position="39"/>
    </location>
</feature>
<comment type="similarity">
    <text evidence="2">Belongs to the nucleobase:cation symporter-2 (NCS2) (TC 2.A.40) family.</text>
</comment>
<dbReference type="InterPro" id="IPR006043">
    <property type="entry name" value="NCS2"/>
</dbReference>
<sequence length="436" mass="45999">MTGKVNETLDGSEALWRTVLAGSQMLFVAFGALVLMPLLTGMDPSVALFTAGLGTLLFQFVTKRQVPVFLASSFAFIAPIIYSTSTWGMPATMGALFCAGLVYMLLALAVKVRGVGFLHRLLPPVVVGPVIMVIGLGLAPVAVNMAMGKAGDGSIELFPYIDSMIVSMSALATTLLVATLGKGIFRLLPIMAGVIVGYLMANFFGMVDYQIVADAAFLAVPAFVLPELNWQAILFMIPVAIAPAVEHVGDVLAIGHVTGKDYIKKPGLHRTLFGDGLATSAAALFGGPPNTTYSEVTGAVMLTRSFNPMIMIWAAVFAILLAFVAKFGILLQTIPSPVMGGILILLFGSIAAVGLNTLIKARVDLAEQRNLVIVATTLVFGIGGMVVGQGEFSMQGVSLCGVVAILLNLFLPGHKPMADDLHEEQEMVDDLIEHTK</sequence>
<feature type="transmembrane region" description="Helical" evidence="7">
    <location>
        <begin position="91"/>
        <end position="110"/>
    </location>
</feature>
<feature type="transmembrane region" description="Helical" evidence="7">
    <location>
        <begin position="371"/>
        <end position="388"/>
    </location>
</feature>
<feature type="transmembrane region" description="Helical" evidence="7">
    <location>
        <begin position="157"/>
        <end position="180"/>
    </location>
</feature>
<feature type="transmembrane region" description="Helical" evidence="7">
    <location>
        <begin position="310"/>
        <end position="332"/>
    </location>
</feature>
<evidence type="ECO:0000256" key="2">
    <source>
        <dbReference type="ARBA" id="ARBA00008821"/>
    </source>
</evidence>
<keyword evidence="6 7" id="KW-0472">Membrane</keyword>